<dbReference type="EMBL" id="FXAC01000028">
    <property type="protein sequence ID" value="SMF31152.1"/>
    <property type="molecule type" value="Genomic_DNA"/>
</dbReference>
<dbReference type="GO" id="GO:0005737">
    <property type="term" value="C:cytoplasm"/>
    <property type="evidence" value="ECO:0007669"/>
    <property type="project" value="UniProtKB-SubCell"/>
</dbReference>
<evidence type="ECO:0000256" key="14">
    <source>
        <dbReference type="ARBA" id="ARBA00049244"/>
    </source>
</evidence>
<feature type="domain" description="Polymerase/histidinol phosphatase N-terminal" evidence="16">
    <location>
        <begin position="6"/>
        <end position="73"/>
    </location>
</feature>
<dbReference type="GO" id="GO:0003887">
    <property type="term" value="F:DNA-directed DNA polymerase activity"/>
    <property type="evidence" value="ECO:0007669"/>
    <property type="project" value="UniProtKB-KW"/>
</dbReference>
<dbReference type="GO" id="GO:0006281">
    <property type="term" value="P:DNA repair"/>
    <property type="evidence" value="ECO:0007669"/>
    <property type="project" value="UniProtKB-KW"/>
</dbReference>
<comment type="catalytic activity">
    <reaction evidence="14">
        <text>DNA(n) + a 2'-deoxyribonucleoside 5'-triphosphate = DNA(n+1) + diphosphate</text>
        <dbReference type="Rhea" id="RHEA:22508"/>
        <dbReference type="Rhea" id="RHEA-COMP:17339"/>
        <dbReference type="Rhea" id="RHEA-COMP:17340"/>
        <dbReference type="ChEBI" id="CHEBI:33019"/>
        <dbReference type="ChEBI" id="CHEBI:61560"/>
        <dbReference type="ChEBI" id="CHEBI:173112"/>
        <dbReference type="EC" id="2.7.7.7"/>
    </reaction>
</comment>
<dbReference type="NCBIfam" id="TIGR00594">
    <property type="entry name" value="polc"/>
    <property type="match status" value="1"/>
</dbReference>
<evidence type="ECO:0000256" key="8">
    <source>
        <dbReference type="ARBA" id="ARBA00022679"/>
    </source>
</evidence>
<dbReference type="CDD" id="cd04485">
    <property type="entry name" value="DnaE_OBF"/>
    <property type="match status" value="1"/>
</dbReference>
<dbReference type="PANTHER" id="PTHR32294:SF4">
    <property type="entry name" value="ERROR-PRONE DNA POLYMERASE"/>
    <property type="match status" value="1"/>
</dbReference>
<evidence type="ECO:0000256" key="13">
    <source>
        <dbReference type="ARBA" id="ARBA00023204"/>
    </source>
</evidence>
<reference evidence="18" key="1">
    <citation type="submission" date="2017-04" db="EMBL/GenBank/DDBJ databases">
        <authorList>
            <person name="Varghese N."/>
            <person name="Submissions S."/>
        </authorList>
    </citation>
    <scope>NUCLEOTIDE SEQUENCE [LARGE SCALE GENOMIC DNA]</scope>
    <source>
        <strain evidence="18">NIO-1021</strain>
    </source>
</reference>
<dbReference type="InterPro" id="IPR004805">
    <property type="entry name" value="DnaE2/DnaE/PolC"/>
</dbReference>
<dbReference type="AlphaFoldDB" id="A0A1X7EBI6"/>
<evidence type="ECO:0000256" key="10">
    <source>
        <dbReference type="ARBA" id="ARBA00022705"/>
    </source>
</evidence>
<dbReference type="RefSeq" id="WP_338066037.1">
    <property type="nucleotide sequence ID" value="NZ_RCON01000023.1"/>
</dbReference>
<protein>
    <recommendedName>
        <fullName evidence="6">DNA polymerase III subunit alpha</fullName>
        <ecNumber evidence="4">2.7.7.7</ecNumber>
    </recommendedName>
    <alternativeName>
        <fullName evidence="5">Error-prone DNA polymerase</fullName>
    </alternativeName>
</protein>
<sequence>MGMWFPHLHVASAFSSHYGVARPEELARAAASQGAQVLACTDRDGLYGAVKHVLACRAHGLAPVLGVDIALLRTPRAGAGGAQGRVAGQNRAAGQRRRPAAPVVIGRVVVLATGRNGGAGYAALCRVVSAAHRAHDRHAAHPIGLSAEQLARHVHRAARHGDPGLVVLLGPDSDVGRLLVGRHYHAARTALNRWRHALPAGTLVVETVTHLAPQGVPLSMGHAVRMFQIGRQAQLPVVLSNAVRYAHPGQAVTADVLDAARTLMSLDELAGADRGVLQPNGQGWLKDGDEMSLLAREIALAADHGQAGHGALLADTHHLAQRCRLDPEGDLGVDRPVIPEASVIGVSGDPDRELAQRCYAGLARLHAGEDWDRTVPGLNRESLRGRLERELAVIAQLGFAGYFLTVGEVSELMSGMGVRHAARGSGVSSLVVHLLGISPADPLEYDLVFERFLSPLRPSLPDIDIDMESAQRHAVYHRIFERFGPRRVTLMSMQNAYRSRGAVRDAGLALGLEAQEVDHVATQLWRVPGGTLREEIARRPELAPLAQRLRNNRQLDLLVDLTERLDRLPRHISMHPCGVILSDTTLLQRTPVQASGIGLPMSQYDKHDMDPMGLIKLDILGVRMQSTLAHAVEEITRLRPHEPPPSLDTMPRDDPDTFRLISSTHTLGCFQIESPGQRELIGTMGPEEFNDLVVDISLFRPGPMQAAMVRPYLNARHGWSTPTYPHPDLQEILAETRGVAVYHEQIMRIMDRMTGCGLARADIWRRLLGSASEEPVETAFRDGARARGYAPDVIDTVWGILHAFGSFGFCKAHAVAFAVPTYQSAWLKTHHPEAFMAGVWEHDPGMYPARLLVGEARRMGIPVLGPDVNRSTDHHRVESVTPRPGTVVSGDLDRGIPHTQDGAWGIRMSLGSIAGISAAEIERLVAAQPYSTLAELRVRARPTRRTLQRLAEAGALDSLLHRAETRASHTDMVHFLREQADRPATGRGTSARAQPGEGQLALPLGDVDLAALPARLPEPSTGERVKVEMDTMRIEVSAHLMDSHGELMRSYGATRAEDLLGLRNGTEVIVAGVRVSTMTPPMRSGKRVVFISLDDGSGAVDCTFFDEAQAASGEVLFAPTLLLVHGHTRRTGPRGIGIQAAQAWDLSRPETLPDPRSLLGSRPTPSRPPRPESAEGPGRRRSHGPERPGASRGRAPQGDSAVAGAHPRTRTEVKPQVRR</sequence>
<dbReference type="EC" id="2.7.7.7" evidence="4"/>
<evidence type="ECO:0000256" key="4">
    <source>
        <dbReference type="ARBA" id="ARBA00012417"/>
    </source>
</evidence>
<dbReference type="Gene3D" id="1.10.10.1600">
    <property type="entry name" value="Bacterial DNA polymerase III alpha subunit, thumb domain"/>
    <property type="match status" value="1"/>
</dbReference>
<dbReference type="InterPro" id="IPR041931">
    <property type="entry name" value="DNA_pol3_alpha_thumb_dom"/>
</dbReference>
<evidence type="ECO:0000256" key="6">
    <source>
        <dbReference type="ARBA" id="ARBA00019114"/>
    </source>
</evidence>
<feature type="compositionally biased region" description="Low complexity" evidence="15">
    <location>
        <begin position="1155"/>
        <end position="1164"/>
    </location>
</feature>
<proteinExistence type="inferred from homology"/>
<dbReference type="InterPro" id="IPR040982">
    <property type="entry name" value="DNA_pol3_finger"/>
</dbReference>
<feature type="region of interest" description="Disordered" evidence="15">
    <location>
        <begin position="864"/>
        <end position="893"/>
    </location>
</feature>
<dbReference type="Pfam" id="PF01336">
    <property type="entry name" value="tRNA_anti-codon"/>
    <property type="match status" value="1"/>
</dbReference>
<dbReference type="CDD" id="cd07431">
    <property type="entry name" value="PHP_PolIIIA"/>
    <property type="match status" value="1"/>
</dbReference>
<keyword evidence="18" id="KW-1185">Reference proteome</keyword>
<dbReference type="InterPro" id="IPR004013">
    <property type="entry name" value="PHP_dom"/>
</dbReference>
<evidence type="ECO:0000256" key="15">
    <source>
        <dbReference type="SAM" id="MobiDB-lite"/>
    </source>
</evidence>
<name>A0A1X7EBI6_9MICC</name>
<comment type="similarity">
    <text evidence="2">Belongs to the DNA polymerase type-C family. DnaE2 subfamily.</text>
</comment>
<feature type="region of interest" description="Disordered" evidence="15">
    <location>
        <begin position="1147"/>
        <end position="1219"/>
    </location>
</feature>
<dbReference type="GO" id="GO:0008408">
    <property type="term" value="F:3'-5' exonuclease activity"/>
    <property type="evidence" value="ECO:0007669"/>
    <property type="project" value="InterPro"/>
</dbReference>
<dbReference type="SMART" id="SM00481">
    <property type="entry name" value="POLIIIAc"/>
    <property type="match status" value="1"/>
</dbReference>
<evidence type="ECO:0000256" key="12">
    <source>
        <dbReference type="ARBA" id="ARBA00022932"/>
    </source>
</evidence>
<dbReference type="InterPro" id="IPR003141">
    <property type="entry name" value="Pol/His_phosphatase_N"/>
</dbReference>
<feature type="region of interest" description="Disordered" evidence="15">
    <location>
        <begin position="978"/>
        <end position="999"/>
    </location>
</feature>
<evidence type="ECO:0000256" key="7">
    <source>
        <dbReference type="ARBA" id="ARBA00022490"/>
    </source>
</evidence>
<dbReference type="Pfam" id="PF07733">
    <property type="entry name" value="DNA_pol3_alpha"/>
    <property type="match status" value="1"/>
</dbReference>
<evidence type="ECO:0000256" key="9">
    <source>
        <dbReference type="ARBA" id="ARBA00022695"/>
    </source>
</evidence>
<dbReference type="Pfam" id="PF14579">
    <property type="entry name" value="HHH_6"/>
    <property type="match status" value="1"/>
</dbReference>
<dbReference type="Proteomes" id="UP000192929">
    <property type="component" value="Unassembled WGS sequence"/>
</dbReference>
<keyword evidence="11" id="KW-0227">DNA damage</keyword>
<evidence type="ECO:0000313" key="18">
    <source>
        <dbReference type="Proteomes" id="UP000192929"/>
    </source>
</evidence>
<dbReference type="InterPro" id="IPR004365">
    <property type="entry name" value="NA-bd_OB_tRNA"/>
</dbReference>
<keyword evidence="7" id="KW-0963">Cytoplasm</keyword>
<gene>
    <name evidence="17" type="ORF">SAMN06296028_1288</name>
</gene>
<dbReference type="InterPro" id="IPR029460">
    <property type="entry name" value="DNAPol_HHH"/>
</dbReference>
<evidence type="ECO:0000256" key="5">
    <source>
        <dbReference type="ARBA" id="ARBA00017273"/>
    </source>
</evidence>
<evidence type="ECO:0000259" key="16">
    <source>
        <dbReference type="SMART" id="SM00481"/>
    </source>
</evidence>
<evidence type="ECO:0000256" key="3">
    <source>
        <dbReference type="ARBA" id="ARBA00009496"/>
    </source>
</evidence>
<comment type="subcellular location">
    <subcellularLocation>
        <location evidence="1">Cytoplasm</location>
    </subcellularLocation>
</comment>
<dbReference type="GO" id="GO:0006260">
    <property type="term" value="P:DNA replication"/>
    <property type="evidence" value="ECO:0007669"/>
    <property type="project" value="UniProtKB-KW"/>
</dbReference>
<comment type="similarity">
    <text evidence="3">Belongs to the DNA polymerase type-C family. DnaE subfamily.</text>
</comment>
<dbReference type="Pfam" id="PF17657">
    <property type="entry name" value="DNA_pol3_finger"/>
    <property type="match status" value="1"/>
</dbReference>
<evidence type="ECO:0000313" key="17">
    <source>
        <dbReference type="EMBL" id="SMF31152.1"/>
    </source>
</evidence>
<keyword evidence="12" id="KW-0239">DNA-directed DNA polymerase</keyword>
<dbReference type="Pfam" id="PF02811">
    <property type="entry name" value="PHP"/>
    <property type="match status" value="1"/>
</dbReference>
<feature type="compositionally biased region" description="Basic and acidic residues" evidence="15">
    <location>
        <begin position="1209"/>
        <end position="1219"/>
    </location>
</feature>
<evidence type="ECO:0000256" key="1">
    <source>
        <dbReference type="ARBA" id="ARBA00004496"/>
    </source>
</evidence>
<keyword evidence="13" id="KW-0234">DNA repair</keyword>
<dbReference type="Gene3D" id="3.20.20.140">
    <property type="entry name" value="Metal-dependent hydrolases"/>
    <property type="match status" value="1"/>
</dbReference>
<evidence type="ECO:0000256" key="11">
    <source>
        <dbReference type="ARBA" id="ARBA00022763"/>
    </source>
</evidence>
<keyword evidence="10" id="KW-0235">DNA replication</keyword>
<evidence type="ECO:0000256" key="2">
    <source>
        <dbReference type="ARBA" id="ARBA00007391"/>
    </source>
</evidence>
<keyword evidence="8" id="KW-0808">Transferase</keyword>
<dbReference type="GO" id="GO:0003676">
    <property type="term" value="F:nucleic acid binding"/>
    <property type="evidence" value="ECO:0007669"/>
    <property type="project" value="InterPro"/>
</dbReference>
<organism evidence="17 18">
    <name type="scientific">Kocuria marina subsp. indica</name>
    <dbReference type="NCBI Taxonomy" id="1049583"/>
    <lineage>
        <taxon>Bacteria</taxon>
        <taxon>Bacillati</taxon>
        <taxon>Actinomycetota</taxon>
        <taxon>Actinomycetes</taxon>
        <taxon>Micrococcales</taxon>
        <taxon>Micrococcaceae</taxon>
        <taxon>Kocuria</taxon>
    </lineage>
</organism>
<accession>A0A1X7EBI6</accession>
<dbReference type="InterPro" id="IPR011708">
    <property type="entry name" value="DNA_pol3_alpha_NTPase_dom"/>
</dbReference>
<keyword evidence="9" id="KW-0548">Nucleotidyltransferase</keyword>
<dbReference type="PANTHER" id="PTHR32294">
    <property type="entry name" value="DNA POLYMERASE III SUBUNIT ALPHA"/>
    <property type="match status" value="1"/>
</dbReference>